<organism evidence="2">
    <name type="scientific">Cacopsylla melanoneura</name>
    <dbReference type="NCBI Taxonomy" id="428564"/>
    <lineage>
        <taxon>Eukaryota</taxon>
        <taxon>Metazoa</taxon>
        <taxon>Ecdysozoa</taxon>
        <taxon>Arthropoda</taxon>
        <taxon>Hexapoda</taxon>
        <taxon>Insecta</taxon>
        <taxon>Pterygota</taxon>
        <taxon>Neoptera</taxon>
        <taxon>Paraneoptera</taxon>
        <taxon>Hemiptera</taxon>
        <taxon>Sternorrhyncha</taxon>
        <taxon>Psylloidea</taxon>
        <taxon>Psyllidae</taxon>
        <taxon>Psyllinae</taxon>
        <taxon>Cacopsylla</taxon>
    </lineage>
</organism>
<proteinExistence type="predicted"/>
<feature type="domain" description="HIT" evidence="1">
    <location>
        <begin position="537"/>
        <end position="623"/>
    </location>
</feature>
<dbReference type="InterPro" id="IPR001310">
    <property type="entry name" value="Histidine_triad_HIT"/>
</dbReference>
<name>A0A8D9AZ85_9HEMI</name>
<accession>A0A8D9AZ85</accession>
<dbReference type="Gene3D" id="3.30.428.10">
    <property type="entry name" value="HIT-like"/>
    <property type="match status" value="1"/>
</dbReference>
<dbReference type="InterPro" id="IPR011146">
    <property type="entry name" value="HIT-like"/>
</dbReference>
<dbReference type="EMBL" id="HBUF01587638">
    <property type="protein sequence ID" value="CAG6772341.1"/>
    <property type="molecule type" value="Transcribed_RNA"/>
</dbReference>
<dbReference type="AlphaFoldDB" id="A0A8D9AZ85"/>
<evidence type="ECO:0000259" key="1">
    <source>
        <dbReference type="Pfam" id="PF01230"/>
    </source>
</evidence>
<dbReference type="InterPro" id="IPR036265">
    <property type="entry name" value="HIT-like_sf"/>
</dbReference>
<dbReference type="PANTHER" id="PTHR23089">
    <property type="entry name" value="HISTIDINE TRIAD HIT PROTEIN"/>
    <property type="match status" value="1"/>
</dbReference>
<sequence length="698" mass="82342">MERARIKFGINNKNNNETNVFVTSVQNISNKTPETIGGLTVDFSKEELELLKRASQKMKDWDTNSEQKLRTTKDFERTGFHDSQLEGDTRERLRKMLAEISEKKLDYLLEIRKLESPNFEHTSPSTKKRKRSRVHASHFVGDTRERLRKMLGESSQDRLDYSLEIRKLENSSKTQNQARSRRRRNVNEQQNKLFSFYQKAVRTTTEWQEWRNVSGVMKRYPQIKAWFPTRNKHLKIVLEAKRKLKKAENIQRYNEQTELLKKKYHIKEAKIARGEINKVKGKMVKGKKKNTNNLFDEFLQPATATLLHNYGNFKRGNIPTQLCDGMSGSNSALYYKDDNITTVTDFDSDKTVESNYINDTLIDMIGLKLNAKERKELNKKLKKFEVNEHETLAPHFYEDYREDIFKNEENIIGQRATPLDPLDGWQLMPYILRQKTLPPALQQDNTIEEVIRNCRYLGLDTFRKLGEQKISRYVLKVHDRRRAYKNITRKTTVKDHSLLSHEEEKEFMKRITLKTIPGRLLYDHEKLYDKIRRNKFKYKKVIYNDSLCWAYRELTDLAPVYVTIVPKKNITSLDEAREEDAFLLGHMFHLCQKLAYSLKMREGYRVVINNGYAGNHNLTQFNMMLLGGRQMKYPKYYDLNHFNEDASFVDHSLSTYGDNFELSGRMADVFGSFGSLKEKRAKWLSSKYPKMCNSSLEM</sequence>
<dbReference type="SUPFAM" id="SSF54197">
    <property type="entry name" value="HIT-like"/>
    <property type="match status" value="1"/>
</dbReference>
<protein>
    <submittedName>
        <fullName evidence="2">Histidine triad nucleotide-binding protein 1</fullName>
    </submittedName>
</protein>
<dbReference type="Pfam" id="PF01230">
    <property type="entry name" value="HIT"/>
    <property type="match status" value="1"/>
</dbReference>
<evidence type="ECO:0000313" key="2">
    <source>
        <dbReference type="EMBL" id="CAG6772341.1"/>
    </source>
</evidence>
<reference evidence="2" key="1">
    <citation type="submission" date="2021-05" db="EMBL/GenBank/DDBJ databases">
        <authorList>
            <person name="Alioto T."/>
            <person name="Alioto T."/>
            <person name="Gomez Garrido J."/>
        </authorList>
    </citation>
    <scope>NUCLEOTIDE SEQUENCE</scope>
</reference>
<dbReference type="GO" id="GO:0003824">
    <property type="term" value="F:catalytic activity"/>
    <property type="evidence" value="ECO:0007669"/>
    <property type="project" value="InterPro"/>
</dbReference>